<dbReference type="EMBL" id="CAJMWW010000175">
    <property type="protein sequence ID" value="CAE6454717.1"/>
    <property type="molecule type" value="Genomic_DNA"/>
</dbReference>
<keyword evidence="3" id="KW-0378">Hydrolase</keyword>
<accession>A0A8H3BFB8</accession>
<dbReference type="InterPro" id="IPR029030">
    <property type="entry name" value="Caspase-like_dom_sf"/>
</dbReference>
<dbReference type="PANTHER" id="PTHR48104">
    <property type="entry name" value="METACASPASE-4"/>
    <property type="match status" value="1"/>
</dbReference>
<sequence length="2201" mass="241144">MTSQSSLFSPQATLEKLTGEPSPRGLYSITTANPNRPTKSNFHALVIGINQYLHHSQLQGAVNDANAFKSYLLDDLLVPEEQITTLFDAEATRAGIIQAFQNLATDPTIQQNDPIIIYYAGHGAEIQPPPNRRDLAGSMVQCLVPQDAGTRDLGTTVVPPIPDFTISSLLNRIANAKGDNISVIFDSCHSASVTRINIGAARGSRSIPWQCFPPLPDDIDSDLIENPSISTRSSSSTQDEADIRAMQSHVLLAACSSKGLAYENLDTLPHHVVYKGYLKSGRQGANPYFALRSFILSAEKSSPQNPVCEGINVNRMLFNAMVSGADNSFIILEDKESGVYLRAGAIHGITPGCLFAIHADLVLGPTNPPLGNMVVDRVSPFESLLKWTDNTSNFALPKPSYGRQISAGDEHVLDLYITPEFEKMAPPDARWKIAFSGGEKDVILRLVEKDLAELIVDVNTAGWATFTFPRLQPAVENGLATLKHTVPADFQDVYRVISAAARFVWHLERFPERRLFQAGVRMEFYKLKESGKSEETGGVILETDGEDLNKGGAASVNVHSKDQYGFRIVNTTSRDLYAYLFYFSLTTLAINSRFLPVIGNGQVDAPLPKGGNLTLGYGSGGLQPFQFSLGPDELVDVGVFKLFLSTSPVDLSSMEQAIPSRIEPRRLVRENEAKHRFEALQVGVWDAITMELKLIPTPQDVVPERQPENQYVLLPPAQSKEERGTLEVGSSLPNQPLENQRVFPKVAGVTQGLIIDPDSGPRLSSRWVTTLLRPTSEVYNVHNAVITEEVKSSGALDAALAHLGFPLLNHMPNHPLLEDFLVSNDGLQKWTTRRVIAAKRDFSASPKDFLPDPSFIFEIEMALNHPKRWQRLKALKEVVESWWGYNNSIGENLVQFNPMIRHMHLGLQSGVIGYSSVATRIDSKAKWPRPPSSEELESDNPNNWTLVKVTRVASVLELLEDNLKHRIKQLYASLIFRSPCVGTHQLFGFDSTMYRGRRIQEVEVGFSDLRIESILVRYNDRVVAGPYGLSEIATRSDRFCMAKDEGITDILVWATDSQISSIQLLESGGQASPIYGATQGATQAPKLLSGNGSFLVGLSGGFDTSGITQIQAVWRGDTHMKEYRPMQTSHVGGHDGAIWSHLSFLDSQSNSHISSITARTPGTGVLGGLQAVYTSFATGFSISKETPAQGTANGPTVRWEVNEGEWITRVRGRHDGKTICQLQFMTNRLNSSPAFGQPAGDIVFDIKAPKSSEGADMVLHCMAGKSDECVNSILFIWAEPAQSGIIPVFASRLEHNMDPRATFYDLCAKSYNRVDRITSFEENSKAEIITRTTGVKPPLHALIIGINKYKINHNLAAAVSDALNFKKFLTVDLLVPEEQIKLILDEQARRSDIIKAFQDLAKANNGIKRNDAILIYYAGFGSQLDSPSDLVSNGSSVQCIVPQDVSEPDQIFPIPDFTIGALVRKIAQEKGDNITLIFDCGYFAGAFQDKIPPDVRVINKKYLPSFQAYPDRLVIQDALPSVDIADPFSLGLSLPEVDTHVLLAACGHQEAAFENRDSLGKYGYFTMALLEVLRSIDIDGLTYKSLIQRLPALKTNRPQNPVCEGKHVDRILFNAQVKYPDTSFIAIKPKQDGFYLEAGLAHGITPGSRYAVHTGDLFGPSDTVTGTVEVDQVDPFVAHLKGGNDLYLPPLCYGRQVAHGPDRALAIYFTAAFATVAEPSEVWSHVLCGGQGDILLRPTSPGLAQVVVSVYGENETTFTLTNQVSVKYGIKTLPLRGQLPIPPNASHVVPVLGALAKWNWYLSNAPTPRPFQKFVDLEFYKLQSIGELTDERNTTLAPEGENLIVGGEVNIVANAKDLYGIRVVNRSNVDLYAYLLLFSPTSLTIKHKSIPTISSSSQGILLPKSRSCTIGYGPRGQIPFTFSLDETQDTGATILRLFVSTHWTDIGGVEQESPFEGSTTLPNKDLKDLFGREAVWDVLGVNVAYSRWSETDETITKPYGGVTLIPSPGLTIIPNPGLTIIPSPGLTIIPVLGTDTWPTQKPPIIFPNSTPGDATLAPSPNGALFTGRSSSPQRVEAPTSAVHSLPWFRTPALTKELLSSIRCMRLRTFGSGKGPDGVGSSAGAAGYFEISVIGPDGFPKRSMTYRSHSVSKSLVWTDGTVFEENHMIWRYLKVGDCFEVSVCVEGKGYVCEAEMGNLIFW</sequence>
<evidence type="ECO:0000259" key="6">
    <source>
        <dbReference type="Pfam" id="PF01419"/>
    </source>
</evidence>
<dbReference type="Proteomes" id="UP000663841">
    <property type="component" value="Unassembled WGS sequence"/>
</dbReference>
<evidence type="ECO:0000313" key="7">
    <source>
        <dbReference type="EMBL" id="CAE6454717.1"/>
    </source>
</evidence>
<feature type="domain" description="Peptidase C14 caspase" evidence="5">
    <location>
        <begin position="43"/>
        <end position="264"/>
    </location>
</feature>
<dbReference type="Gene3D" id="3.40.50.1460">
    <property type="match status" value="2"/>
</dbReference>
<dbReference type="InterPro" id="IPR050452">
    <property type="entry name" value="Metacaspase"/>
</dbReference>
<evidence type="ECO:0000256" key="4">
    <source>
        <dbReference type="SAM" id="MobiDB-lite"/>
    </source>
</evidence>
<organism evidence="7 8">
    <name type="scientific">Rhizoctonia solani</name>
    <dbReference type="NCBI Taxonomy" id="456999"/>
    <lineage>
        <taxon>Eukaryota</taxon>
        <taxon>Fungi</taxon>
        <taxon>Dikarya</taxon>
        <taxon>Basidiomycota</taxon>
        <taxon>Agaricomycotina</taxon>
        <taxon>Agaricomycetes</taxon>
        <taxon>Cantharellales</taxon>
        <taxon>Ceratobasidiaceae</taxon>
        <taxon>Rhizoctonia</taxon>
    </lineage>
</organism>
<reference evidence="7" key="1">
    <citation type="submission" date="2021-01" db="EMBL/GenBank/DDBJ databases">
        <authorList>
            <person name="Kaushik A."/>
        </authorList>
    </citation>
    <scope>NUCLEOTIDE SEQUENCE</scope>
    <source>
        <strain evidence="7">AG3-T5</strain>
    </source>
</reference>
<dbReference type="SUPFAM" id="SSF51101">
    <property type="entry name" value="Mannose-binding lectins"/>
    <property type="match status" value="2"/>
</dbReference>
<keyword evidence="2" id="KW-0053">Apoptosis</keyword>
<evidence type="ECO:0000259" key="5">
    <source>
        <dbReference type="Pfam" id="PF00656"/>
    </source>
</evidence>
<dbReference type="PROSITE" id="PS50096">
    <property type="entry name" value="IQ"/>
    <property type="match status" value="1"/>
</dbReference>
<protein>
    <submittedName>
        <fullName evidence="7">Uncharacterized protein</fullName>
    </submittedName>
</protein>
<gene>
    <name evidence="7" type="ORF">RDB_LOCUS134865</name>
</gene>
<dbReference type="Pfam" id="PF01419">
    <property type="entry name" value="Jacalin"/>
    <property type="match status" value="1"/>
</dbReference>
<feature type="domain" description="Jacalin-type lectin" evidence="6">
    <location>
        <begin position="1131"/>
        <end position="1273"/>
    </location>
</feature>
<feature type="compositionally biased region" description="Polar residues" evidence="4">
    <location>
        <begin position="1"/>
        <end position="12"/>
    </location>
</feature>
<dbReference type="SUPFAM" id="SSF52129">
    <property type="entry name" value="Caspase-like"/>
    <property type="match status" value="1"/>
</dbReference>
<dbReference type="InterPro" id="IPR036404">
    <property type="entry name" value="Jacalin-like_lectin_dom_sf"/>
</dbReference>
<evidence type="ECO:0000313" key="8">
    <source>
        <dbReference type="Proteomes" id="UP000663841"/>
    </source>
</evidence>
<dbReference type="InterPro" id="IPR001229">
    <property type="entry name" value="Jacalin-like_lectin_dom"/>
</dbReference>
<feature type="domain" description="Peptidase C14 caspase" evidence="5">
    <location>
        <begin position="1340"/>
        <end position="1576"/>
    </location>
</feature>
<evidence type="ECO:0000256" key="2">
    <source>
        <dbReference type="ARBA" id="ARBA00022703"/>
    </source>
</evidence>
<comment type="caution">
    <text evidence="7">The sequence shown here is derived from an EMBL/GenBank/DDBJ whole genome shotgun (WGS) entry which is preliminary data.</text>
</comment>
<evidence type="ECO:0000256" key="1">
    <source>
        <dbReference type="ARBA" id="ARBA00009005"/>
    </source>
</evidence>
<dbReference type="GO" id="GO:0005737">
    <property type="term" value="C:cytoplasm"/>
    <property type="evidence" value="ECO:0007669"/>
    <property type="project" value="TreeGrafter"/>
</dbReference>
<dbReference type="InterPro" id="IPR011600">
    <property type="entry name" value="Pept_C14_caspase"/>
</dbReference>
<keyword evidence="3" id="KW-0645">Protease</keyword>
<dbReference type="Gene3D" id="2.100.10.30">
    <property type="entry name" value="Jacalin-like lectin domain"/>
    <property type="match status" value="2"/>
</dbReference>
<dbReference type="GO" id="GO:0006508">
    <property type="term" value="P:proteolysis"/>
    <property type="evidence" value="ECO:0007669"/>
    <property type="project" value="InterPro"/>
</dbReference>
<dbReference type="GO" id="GO:0006915">
    <property type="term" value="P:apoptotic process"/>
    <property type="evidence" value="ECO:0007669"/>
    <property type="project" value="UniProtKB-KW"/>
</dbReference>
<dbReference type="Pfam" id="PF00656">
    <property type="entry name" value="Peptidase_C14"/>
    <property type="match status" value="2"/>
</dbReference>
<dbReference type="PANTHER" id="PTHR48104:SF30">
    <property type="entry name" value="METACASPASE-1"/>
    <property type="match status" value="1"/>
</dbReference>
<evidence type="ECO:0000256" key="3">
    <source>
        <dbReference type="ARBA" id="ARBA00022807"/>
    </source>
</evidence>
<dbReference type="GO" id="GO:0004197">
    <property type="term" value="F:cysteine-type endopeptidase activity"/>
    <property type="evidence" value="ECO:0007669"/>
    <property type="project" value="InterPro"/>
</dbReference>
<comment type="similarity">
    <text evidence="1">Belongs to the peptidase C14B family.</text>
</comment>
<feature type="region of interest" description="Disordered" evidence="4">
    <location>
        <begin position="1"/>
        <end position="24"/>
    </location>
</feature>
<keyword evidence="3" id="KW-0788">Thiol protease</keyword>
<proteinExistence type="inferred from homology"/>
<name>A0A8H3BFB8_9AGAM</name>